<keyword evidence="6" id="KW-1185">Reference proteome</keyword>
<feature type="domain" description="Centrosome-associated FAM110 C-terminal" evidence="3">
    <location>
        <begin position="404"/>
        <end position="506"/>
    </location>
</feature>
<dbReference type="Pfam" id="PF14161">
    <property type="entry name" value="FAM110_N"/>
    <property type="match status" value="1"/>
</dbReference>
<reference evidence="5" key="3">
    <citation type="submission" date="2025-09" db="UniProtKB">
        <authorList>
            <consortium name="Ensembl"/>
        </authorList>
    </citation>
    <scope>IDENTIFICATION</scope>
</reference>
<evidence type="ECO:0000256" key="1">
    <source>
        <dbReference type="ARBA" id="ARBA00010576"/>
    </source>
</evidence>
<dbReference type="InterPro" id="IPR025740">
    <property type="entry name" value="FAM110"/>
</dbReference>
<feature type="region of interest" description="Disordered" evidence="2">
    <location>
        <begin position="272"/>
        <end position="299"/>
    </location>
</feature>
<feature type="domain" description="Centrosome-associated FAM110 N-terminal" evidence="4">
    <location>
        <begin position="198"/>
        <end position="247"/>
    </location>
</feature>
<evidence type="ECO:0000313" key="5">
    <source>
        <dbReference type="Ensembl" id="ENSCMUP00000022214.2"/>
    </source>
</evidence>
<dbReference type="InterPro" id="IPR025741">
    <property type="entry name" value="FAM110_C"/>
</dbReference>
<feature type="region of interest" description="Disordered" evidence="2">
    <location>
        <begin position="202"/>
        <end position="221"/>
    </location>
</feature>
<dbReference type="Proteomes" id="UP000694553">
    <property type="component" value="Unassembled WGS sequence"/>
</dbReference>
<dbReference type="Pfam" id="PF14160">
    <property type="entry name" value="FAM110_C"/>
    <property type="match status" value="1"/>
</dbReference>
<feature type="region of interest" description="Disordered" evidence="2">
    <location>
        <begin position="1"/>
        <end position="24"/>
    </location>
</feature>
<evidence type="ECO:0000259" key="3">
    <source>
        <dbReference type="Pfam" id="PF14160"/>
    </source>
</evidence>
<feature type="region of interest" description="Disordered" evidence="2">
    <location>
        <begin position="442"/>
        <end position="484"/>
    </location>
</feature>
<feature type="compositionally biased region" description="Basic and acidic residues" evidence="2">
    <location>
        <begin position="158"/>
        <end position="167"/>
    </location>
</feature>
<dbReference type="Ensembl" id="ENSCMUT00000023843.2">
    <property type="protein sequence ID" value="ENSCMUP00000022214.2"/>
    <property type="gene ID" value="ENSCMUG00000013648.2"/>
</dbReference>
<dbReference type="PANTHER" id="PTHR14758:SF3">
    <property type="entry name" value="PROTEIN FAM110D"/>
    <property type="match status" value="1"/>
</dbReference>
<name>A0A8U7N665_CORMO</name>
<dbReference type="OMA" id="YGCQRAW"/>
<evidence type="ECO:0000313" key="6">
    <source>
        <dbReference type="Proteomes" id="UP000694553"/>
    </source>
</evidence>
<organism evidence="5 6">
    <name type="scientific">Corvus moneduloides</name>
    <name type="common">New Caledonian crow</name>
    <dbReference type="NCBI Taxonomy" id="1196302"/>
    <lineage>
        <taxon>Eukaryota</taxon>
        <taxon>Metazoa</taxon>
        <taxon>Chordata</taxon>
        <taxon>Craniata</taxon>
        <taxon>Vertebrata</taxon>
        <taxon>Euteleostomi</taxon>
        <taxon>Archelosauria</taxon>
        <taxon>Archosauria</taxon>
        <taxon>Dinosauria</taxon>
        <taxon>Saurischia</taxon>
        <taxon>Theropoda</taxon>
        <taxon>Coelurosauria</taxon>
        <taxon>Aves</taxon>
        <taxon>Neognathae</taxon>
        <taxon>Neoaves</taxon>
        <taxon>Telluraves</taxon>
        <taxon>Australaves</taxon>
        <taxon>Passeriformes</taxon>
        <taxon>Corvoidea</taxon>
        <taxon>Corvidae</taxon>
        <taxon>Corvus</taxon>
    </lineage>
</organism>
<accession>A0A8U7N665</accession>
<feature type="region of interest" description="Disordered" evidence="2">
    <location>
        <begin position="318"/>
        <end position="407"/>
    </location>
</feature>
<sequence length="515" mass="54678">MEGAGIVPVGALGPRGGEEGSGKNNLWASSSPLWLPAIYSPSRGEEAGTGHLGAGFDPFAATGEGARRTFPAWAGSWGRGLWWAPAPERPPAPWGGCGRRSCWSGHGFPAPLLTRQETRRQKSLLQIPKSRPGSRLNPGAERSFRSLPSCHTGPARPLRGEQSDQQRRSGAMVPLGSPSLAVCASSNLRLVAPGRGSPLAWLNRSPECPQGPGGSGGRRPSAVERLEADKAKYVKSQQVINRRQEPALRGSPRLSPHGRRLLARQQCNELCPGSELGRDGPRKLPCPQSPVSRRSGSRRLLRPDSLIIYRQKRDCLAGDKENTKGSGLVRRLFQGPLRDKPPSSPPARALGEGPPAPQSPETPMLWAPAEKEEARTPGGSSGGDGGGIFPVPGSPAAQPPGAPGKEPLALRVSLPLSEQERFFNYCGLDRALVELLGRERFGPAGWDNASARPPGSCESEPERASGGSEGDAGPGEEEPDVRLGSAVSVVERNARVIKWLYGCQRAWAAAKESTV</sequence>
<proteinExistence type="inferred from homology"/>
<feature type="region of interest" description="Disordered" evidence="2">
    <location>
        <begin position="114"/>
        <end position="174"/>
    </location>
</feature>
<evidence type="ECO:0000259" key="4">
    <source>
        <dbReference type="Pfam" id="PF14161"/>
    </source>
</evidence>
<reference evidence="6" key="1">
    <citation type="submission" date="2019-10" db="EMBL/GenBank/DDBJ databases">
        <title>Corvus moneduloides (New Caledonian crow) genome, bCorMon1, primary haplotype.</title>
        <authorList>
            <person name="Rutz C."/>
            <person name="Fungtammasan C."/>
            <person name="Mountcastle J."/>
            <person name="Formenti G."/>
            <person name="Chow W."/>
            <person name="Howe K."/>
            <person name="Steele M.P."/>
            <person name="Fernandes J."/>
            <person name="Gilbert M.T.P."/>
            <person name="Fedrigo O."/>
            <person name="Jarvis E.D."/>
            <person name="Gemmell N."/>
        </authorList>
    </citation>
    <scope>NUCLEOTIDE SEQUENCE [LARGE SCALE GENOMIC DNA]</scope>
</reference>
<reference evidence="5" key="2">
    <citation type="submission" date="2025-08" db="UniProtKB">
        <authorList>
            <consortium name="Ensembl"/>
        </authorList>
    </citation>
    <scope>IDENTIFICATION</scope>
</reference>
<protein>
    <submittedName>
        <fullName evidence="5">Uncharacterized protein</fullName>
    </submittedName>
</protein>
<dbReference type="InterPro" id="IPR025739">
    <property type="entry name" value="FAM110_N"/>
</dbReference>
<evidence type="ECO:0000256" key="2">
    <source>
        <dbReference type="SAM" id="MobiDB-lite"/>
    </source>
</evidence>
<dbReference type="AlphaFoldDB" id="A0A8U7N665"/>
<feature type="compositionally biased region" description="Gly residues" evidence="2">
    <location>
        <begin position="379"/>
        <end position="388"/>
    </location>
</feature>
<comment type="similarity">
    <text evidence="1">Belongs to the FAM110 family.</text>
</comment>
<dbReference type="PANTHER" id="PTHR14758">
    <property type="entry name" value="AGAP005440-PA"/>
    <property type="match status" value="1"/>
</dbReference>